<sequence>MMAKDKPVPHQVYNIRGGDLYLRVDKTIFRIHSYFFLRESKYWNDELVGPISPGDEKLKNGQDEKNAIVIDDEKPEDLAQFLWVFYNNSFGNFSKASREDWSVILHFAAKWGFKEVKELAITKWPRSICSPHYVKLAERKEMLGLEEARALGMETYVTIQQARERLRAQVPKDQPMISPIRKELKTKDISDIVASTFNIKLEDPQPNGA</sequence>
<dbReference type="Proteomes" id="UP001213000">
    <property type="component" value="Unassembled WGS sequence"/>
</dbReference>
<reference evidence="1" key="1">
    <citation type="submission" date="2022-07" db="EMBL/GenBank/DDBJ databases">
        <title>Genome Sequence of Leucocoprinus birnbaumii.</title>
        <authorList>
            <person name="Buettner E."/>
        </authorList>
    </citation>
    <scope>NUCLEOTIDE SEQUENCE</scope>
    <source>
        <strain evidence="1">VT141</strain>
    </source>
</reference>
<keyword evidence="2" id="KW-1185">Reference proteome</keyword>
<name>A0AAD5YMV7_9AGAR</name>
<accession>A0AAD5YMV7</accession>
<gene>
    <name evidence="1" type="ORF">NP233_g12643</name>
</gene>
<dbReference type="Gene3D" id="3.30.710.10">
    <property type="entry name" value="Potassium Channel Kv1.1, Chain A"/>
    <property type="match status" value="1"/>
</dbReference>
<evidence type="ECO:0000313" key="1">
    <source>
        <dbReference type="EMBL" id="KAJ3553442.1"/>
    </source>
</evidence>
<proteinExistence type="predicted"/>
<dbReference type="AlphaFoldDB" id="A0AAD5YMV7"/>
<organism evidence="1 2">
    <name type="scientific">Leucocoprinus birnbaumii</name>
    <dbReference type="NCBI Taxonomy" id="56174"/>
    <lineage>
        <taxon>Eukaryota</taxon>
        <taxon>Fungi</taxon>
        <taxon>Dikarya</taxon>
        <taxon>Basidiomycota</taxon>
        <taxon>Agaricomycotina</taxon>
        <taxon>Agaricomycetes</taxon>
        <taxon>Agaricomycetidae</taxon>
        <taxon>Agaricales</taxon>
        <taxon>Agaricineae</taxon>
        <taxon>Agaricaceae</taxon>
        <taxon>Leucocoprinus</taxon>
    </lineage>
</organism>
<evidence type="ECO:0000313" key="2">
    <source>
        <dbReference type="Proteomes" id="UP001213000"/>
    </source>
</evidence>
<protein>
    <recommendedName>
        <fullName evidence="3">BTB domain-containing protein</fullName>
    </recommendedName>
</protein>
<evidence type="ECO:0008006" key="3">
    <source>
        <dbReference type="Google" id="ProtNLM"/>
    </source>
</evidence>
<comment type="caution">
    <text evidence="1">The sequence shown here is derived from an EMBL/GenBank/DDBJ whole genome shotgun (WGS) entry which is preliminary data.</text>
</comment>
<dbReference type="InterPro" id="IPR011333">
    <property type="entry name" value="SKP1/BTB/POZ_sf"/>
</dbReference>
<dbReference type="EMBL" id="JANIEX010001913">
    <property type="protein sequence ID" value="KAJ3553442.1"/>
    <property type="molecule type" value="Genomic_DNA"/>
</dbReference>